<dbReference type="InterPro" id="IPR003673">
    <property type="entry name" value="CoA-Trfase_fam_III"/>
</dbReference>
<dbReference type="Gene3D" id="3.40.50.10540">
    <property type="entry name" value="Crotonobetainyl-coa:carnitine coa-transferase, domain 1"/>
    <property type="match status" value="1"/>
</dbReference>
<keyword evidence="1" id="KW-0808">Transferase</keyword>
<dbReference type="GO" id="GO:0016740">
    <property type="term" value="F:transferase activity"/>
    <property type="evidence" value="ECO:0007669"/>
    <property type="project" value="UniProtKB-KW"/>
</dbReference>
<dbReference type="SUPFAM" id="SSF89796">
    <property type="entry name" value="CoA-transferase family III (CaiB/BaiF)"/>
    <property type="match status" value="1"/>
</dbReference>
<proteinExistence type="predicted"/>
<dbReference type="PANTHER" id="PTHR48228:SF5">
    <property type="entry name" value="ALPHA-METHYLACYL-COA RACEMASE"/>
    <property type="match status" value="1"/>
</dbReference>
<dbReference type="Proteomes" id="UP000571817">
    <property type="component" value="Unassembled WGS sequence"/>
</dbReference>
<gene>
    <name evidence="1" type="ORF">HNR15_003407</name>
</gene>
<dbReference type="InterPro" id="IPR044855">
    <property type="entry name" value="CoA-Trfase_III_dom3_sf"/>
</dbReference>
<dbReference type="PANTHER" id="PTHR48228">
    <property type="entry name" value="SUCCINYL-COA--D-CITRAMALATE COA-TRANSFERASE"/>
    <property type="match status" value="1"/>
</dbReference>
<accession>A0A853DN77</accession>
<dbReference type="InterPro" id="IPR023606">
    <property type="entry name" value="CoA-Trfase_III_dom_1_sf"/>
</dbReference>
<protein>
    <submittedName>
        <fullName evidence="1">Crotonobetainyl-CoA:carnitine CoA-transferase CaiB-like acyl-CoA transferase</fullName>
    </submittedName>
</protein>
<dbReference type="AlphaFoldDB" id="A0A853DN77"/>
<evidence type="ECO:0000313" key="2">
    <source>
        <dbReference type="Proteomes" id="UP000571817"/>
    </source>
</evidence>
<dbReference type="EMBL" id="JACCFW010000001">
    <property type="protein sequence ID" value="NYJ76444.1"/>
    <property type="molecule type" value="Genomic_DNA"/>
</dbReference>
<name>A0A853DN77_9MICO</name>
<organism evidence="1 2">
    <name type="scientific">Allobranchiibius huperziae</name>
    <dbReference type="NCBI Taxonomy" id="1874116"/>
    <lineage>
        <taxon>Bacteria</taxon>
        <taxon>Bacillati</taxon>
        <taxon>Actinomycetota</taxon>
        <taxon>Actinomycetes</taxon>
        <taxon>Micrococcales</taxon>
        <taxon>Dermacoccaceae</taxon>
        <taxon>Allobranchiibius</taxon>
    </lineage>
</organism>
<dbReference type="Gene3D" id="3.30.1540.10">
    <property type="entry name" value="formyl-coa transferase, domain 3"/>
    <property type="match status" value="1"/>
</dbReference>
<comment type="caution">
    <text evidence="1">The sequence shown here is derived from an EMBL/GenBank/DDBJ whole genome shotgun (WGS) entry which is preliminary data.</text>
</comment>
<keyword evidence="2" id="KW-1185">Reference proteome</keyword>
<evidence type="ECO:0000313" key="1">
    <source>
        <dbReference type="EMBL" id="NYJ76444.1"/>
    </source>
</evidence>
<dbReference type="Pfam" id="PF02515">
    <property type="entry name" value="CoA_transf_3"/>
    <property type="match status" value="1"/>
</dbReference>
<sequence length="285" mass="30078">MPQTSGDVTDLPLDGVRVVTLAVNLPGPVAAARLHALGARVAKVEPPTGDPLAAACRSYYDELVAGQELVQLDLKSEAGRASLWQLLDDADLLLTSSRPRALERLGLDRQSVRSRKPRLSYVAIVGDPGASGDLPGHDLTYQASAGTLRPPQMPTVLVADLAGAERATAESCAVLLHAARTGEGGYREVVLSEVAYDMAQATHHGLTAPGGPLTGGLPGYGIYEASTGFVAVAALEPHFWQELVRGLGVEGSRRDLEATFRTRPADAWEVWAQERGLPVVAVRAP</sequence>
<dbReference type="RefSeq" id="WP_179483499.1">
    <property type="nucleotide sequence ID" value="NZ_JACCFW010000001.1"/>
</dbReference>
<reference evidence="1 2" key="1">
    <citation type="submission" date="2020-07" db="EMBL/GenBank/DDBJ databases">
        <title>Sequencing the genomes of 1000 actinobacteria strains.</title>
        <authorList>
            <person name="Klenk H.-P."/>
        </authorList>
    </citation>
    <scope>NUCLEOTIDE SEQUENCE [LARGE SCALE GENOMIC DNA]</scope>
    <source>
        <strain evidence="1 2">DSM 29531</strain>
    </source>
</reference>
<dbReference type="InterPro" id="IPR050509">
    <property type="entry name" value="CoA-transferase_III"/>
</dbReference>